<name>A0ABR0V1I5_REHGL</name>
<comment type="caution">
    <text evidence="2">The sequence shown here is derived from an EMBL/GenBank/DDBJ whole genome shotgun (WGS) entry which is preliminary data.</text>
</comment>
<evidence type="ECO:0000313" key="3">
    <source>
        <dbReference type="Proteomes" id="UP001318860"/>
    </source>
</evidence>
<reference evidence="2 3" key="1">
    <citation type="journal article" date="2021" name="Comput. Struct. Biotechnol. J.">
        <title>De novo genome assembly of the potent medicinal plant Rehmannia glutinosa using nanopore technology.</title>
        <authorList>
            <person name="Ma L."/>
            <person name="Dong C."/>
            <person name="Song C."/>
            <person name="Wang X."/>
            <person name="Zheng X."/>
            <person name="Niu Y."/>
            <person name="Chen S."/>
            <person name="Feng W."/>
        </authorList>
    </citation>
    <scope>NUCLEOTIDE SEQUENCE [LARGE SCALE GENOMIC DNA]</scope>
    <source>
        <strain evidence="2">DH-2019</strain>
    </source>
</reference>
<keyword evidence="3" id="KW-1185">Reference proteome</keyword>
<accession>A0ABR0V1I5</accession>
<evidence type="ECO:0000313" key="2">
    <source>
        <dbReference type="EMBL" id="KAK6128593.1"/>
    </source>
</evidence>
<proteinExistence type="predicted"/>
<organism evidence="2 3">
    <name type="scientific">Rehmannia glutinosa</name>
    <name type="common">Chinese foxglove</name>
    <dbReference type="NCBI Taxonomy" id="99300"/>
    <lineage>
        <taxon>Eukaryota</taxon>
        <taxon>Viridiplantae</taxon>
        <taxon>Streptophyta</taxon>
        <taxon>Embryophyta</taxon>
        <taxon>Tracheophyta</taxon>
        <taxon>Spermatophyta</taxon>
        <taxon>Magnoliopsida</taxon>
        <taxon>eudicotyledons</taxon>
        <taxon>Gunneridae</taxon>
        <taxon>Pentapetalae</taxon>
        <taxon>asterids</taxon>
        <taxon>lamiids</taxon>
        <taxon>Lamiales</taxon>
        <taxon>Orobanchaceae</taxon>
        <taxon>Rehmannieae</taxon>
        <taxon>Rehmannia</taxon>
    </lineage>
</organism>
<protein>
    <submittedName>
        <fullName evidence="2">Uncharacterized protein</fullName>
    </submittedName>
</protein>
<gene>
    <name evidence="2" type="ORF">DH2020_037668</name>
</gene>
<dbReference type="PANTHER" id="PTHR34663">
    <property type="entry name" value="OS06G0637400 PROTEIN"/>
    <property type="match status" value="1"/>
</dbReference>
<dbReference type="Proteomes" id="UP001318860">
    <property type="component" value="Unassembled WGS sequence"/>
</dbReference>
<evidence type="ECO:0000256" key="1">
    <source>
        <dbReference type="SAM" id="MobiDB-lite"/>
    </source>
</evidence>
<dbReference type="EMBL" id="JABTTQ020001719">
    <property type="protein sequence ID" value="KAK6128593.1"/>
    <property type="molecule type" value="Genomic_DNA"/>
</dbReference>
<dbReference type="InterPro" id="IPR044700">
    <property type="entry name" value="PIP2/PIPL1"/>
</dbReference>
<feature type="region of interest" description="Disordered" evidence="1">
    <location>
        <begin position="76"/>
        <end position="131"/>
    </location>
</feature>
<dbReference type="PANTHER" id="PTHR34663:SF9">
    <property type="entry name" value="OS06G0637400 PROTEIN"/>
    <property type="match status" value="1"/>
</dbReference>
<sequence>MCTTIRIACTTVQLSLPRLGFLRDACFSDGGSVFFATEARRLNGSKIHGFSIGAVKAGPSPGEGHKYVNVETLEGIKESGPSPGEGHKYTNAKTLGGIKESGPSPGEGHKYNNAKTLGGIKDSGPSPGAGH</sequence>